<evidence type="ECO:0000313" key="2">
    <source>
        <dbReference type="Proteomes" id="UP000053558"/>
    </source>
</evidence>
<dbReference type="KEGG" id="cput:CONPUDRAFT_113783"/>
<dbReference type="AlphaFoldDB" id="R7SCZ8"/>
<proteinExistence type="predicted"/>
<keyword evidence="2" id="KW-1185">Reference proteome</keyword>
<reference evidence="2" key="1">
    <citation type="journal article" date="2012" name="Science">
        <title>The Paleozoic origin of enzymatic lignin decomposition reconstructed from 31 fungal genomes.</title>
        <authorList>
            <person name="Floudas D."/>
            <person name="Binder M."/>
            <person name="Riley R."/>
            <person name="Barry K."/>
            <person name="Blanchette R.A."/>
            <person name="Henrissat B."/>
            <person name="Martinez A.T."/>
            <person name="Otillar R."/>
            <person name="Spatafora J.W."/>
            <person name="Yadav J.S."/>
            <person name="Aerts A."/>
            <person name="Benoit I."/>
            <person name="Boyd A."/>
            <person name="Carlson A."/>
            <person name="Copeland A."/>
            <person name="Coutinho P.M."/>
            <person name="de Vries R.P."/>
            <person name="Ferreira P."/>
            <person name="Findley K."/>
            <person name="Foster B."/>
            <person name="Gaskell J."/>
            <person name="Glotzer D."/>
            <person name="Gorecki P."/>
            <person name="Heitman J."/>
            <person name="Hesse C."/>
            <person name="Hori C."/>
            <person name="Igarashi K."/>
            <person name="Jurgens J.A."/>
            <person name="Kallen N."/>
            <person name="Kersten P."/>
            <person name="Kohler A."/>
            <person name="Kuees U."/>
            <person name="Kumar T.K.A."/>
            <person name="Kuo A."/>
            <person name="LaButti K."/>
            <person name="Larrondo L.F."/>
            <person name="Lindquist E."/>
            <person name="Ling A."/>
            <person name="Lombard V."/>
            <person name="Lucas S."/>
            <person name="Lundell T."/>
            <person name="Martin R."/>
            <person name="McLaughlin D.J."/>
            <person name="Morgenstern I."/>
            <person name="Morin E."/>
            <person name="Murat C."/>
            <person name="Nagy L.G."/>
            <person name="Nolan M."/>
            <person name="Ohm R.A."/>
            <person name="Patyshakuliyeva A."/>
            <person name="Rokas A."/>
            <person name="Ruiz-Duenas F.J."/>
            <person name="Sabat G."/>
            <person name="Salamov A."/>
            <person name="Samejima M."/>
            <person name="Schmutz J."/>
            <person name="Slot J.C."/>
            <person name="St John F."/>
            <person name="Stenlid J."/>
            <person name="Sun H."/>
            <person name="Sun S."/>
            <person name="Syed K."/>
            <person name="Tsang A."/>
            <person name="Wiebenga A."/>
            <person name="Young D."/>
            <person name="Pisabarro A."/>
            <person name="Eastwood D.C."/>
            <person name="Martin F."/>
            <person name="Cullen D."/>
            <person name="Grigoriev I.V."/>
            <person name="Hibbett D.S."/>
        </authorList>
    </citation>
    <scope>NUCLEOTIDE SEQUENCE [LARGE SCALE GENOMIC DNA]</scope>
    <source>
        <strain evidence="2">RWD-64-598 SS2</strain>
    </source>
</reference>
<dbReference type="OrthoDB" id="5366606at2759"/>
<dbReference type="eggNOG" id="ENOG502S1RP">
    <property type="taxonomic scope" value="Eukaryota"/>
</dbReference>
<gene>
    <name evidence="1" type="ORF">CONPUDRAFT_113783</name>
</gene>
<protein>
    <submittedName>
        <fullName evidence="1">Uncharacterized protein</fullName>
    </submittedName>
</protein>
<dbReference type="Proteomes" id="UP000053558">
    <property type="component" value="Unassembled WGS sequence"/>
</dbReference>
<dbReference type="GeneID" id="19199034"/>
<accession>R7SCZ8</accession>
<dbReference type="OMA" id="GSEDLMW"/>
<dbReference type="RefSeq" id="XP_007775767.1">
    <property type="nucleotide sequence ID" value="XM_007777577.1"/>
</dbReference>
<organism evidence="1 2">
    <name type="scientific">Coniophora puteana (strain RWD-64-598)</name>
    <name type="common">Brown rot fungus</name>
    <dbReference type="NCBI Taxonomy" id="741705"/>
    <lineage>
        <taxon>Eukaryota</taxon>
        <taxon>Fungi</taxon>
        <taxon>Dikarya</taxon>
        <taxon>Basidiomycota</taxon>
        <taxon>Agaricomycotina</taxon>
        <taxon>Agaricomycetes</taxon>
        <taxon>Agaricomycetidae</taxon>
        <taxon>Boletales</taxon>
        <taxon>Coniophorineae</taxon>
        <taxon>Coniophoraceae</taxon>
        <taxon>Coniophora</taxon>
    </lineage>
</organism>
<name>R7SCZ8_CONPW</name>
<sequence length="147" mass="15707">MAPSQFFITLQKGITGGFAPVTPSAVYTIQKANSAPSIVIQAAERPDGTPSLLDSAPKSIQSADTGAEKLVDELEGILKSLPTESPPGSQDIYGLDTSIMFGSDNFVWRNNAAEGCENMSETQPTEEQKQQFKCAVDIIKELVARGQ</sequence>
<dbReference type="EMBL" id="JH711595">
    <property type="protein sequence ID" value="EIW74051.1"/>
    <property type="molecule type" value="Genomic_DNA"/>
</dbReference>
<evidence type="ECO:0000313" key="1">
    <source>
        <dbReference type="EMBL" id="EIW74051.1"/>
    </source>
</evidence>